<keyword evidence="5" id="KW-1185">Reference proteome</keyword>
<feature type="compositionally biased region" description="Basic and acidic residues" evidence="1">
    <location>
        <begin position="1849"/>
        <end position="1863"/>
    </location>
</feature>
<dbReference type="SMART" id="SM00306">
    <property type="entry name" value="HintN"/>
    <property type="match status" value="1"/>
</dbReference>
<proteinExistence type="predicted"/>
<evidence type="ECO:0000256" key="1">
    <source>
        <dbReference type="SAM" id="MobiDB-lite"/>
    </source>
</evidence>
<dbReference type="InterPro" id="IPR022385">
    <property type="entry name" value="Rhs_assc_core"/>
</dbReference>
<feature type="region of interest" description="Disordered" evidence="1">
    <location>
        <begin position="1157"/>
        <end position="1179"/>
    </location>
</feature>
<dbReference type="Gene3D" id="2.180.10.10">
    <property type="entry name" value="RHS repeat-associated core"/>
    <property type="match status" value="5"/>
</dbReference>
<dbReference type="SUPFAM" id="SSF51294">
    <property type="entry name" value="Hedgehog/intein (Hint) domain"/>
    <property type="match status" value="1"/>
</dbReference>
<evidence type="ECO:0000256" key="2">
    <source>
        <dbReference type="SAM" id="SignalP"/>
    </source>
</evidence>
<dbReference type="CDD" id="cd00081">
    <property type="entry name" value="Hint"/>
    <property type="match status" value="1"/>
</dbReference>
<dbReference type="InterPro" id="IPR033803">
    <property type="entry name" value="CBD-like_Golvesin-Xly"/>
</dbReference>
<reference evidence="4 5" key="1">
    <citation type="submission" date="2019-09" db="EMBL/GenBank/DDBJ databases">
        <title>Actinomadura physcomitrii sp. nov., a novel actinomycete isolated from moss [Physcomitrium sphaericum (Ludw) Fuernr].</title>
        <authorList>
            <person name="Zhuang X."/>
            <person name="Liu C."/>
        </authorList>
    </citation>
    <scope>NUCLEOTIDE SEQUENCE [LARGE SCALE GENOMIC DNA]</scope>
    <source>
        <strain evidence="4 5">HMC1</strain>
    </source>
</reference>
<dbReference type="CDD" id="cd20745">
    <property type="entry name" value="FIX_RhsA_AHH_HNH-like"/>
    <property type="match status" value="1"/>
</dbReference>
<feature type="region of interest" description="Disordered" evidence="1">
    <location>
        <begin position="1846"/>
        <end position="1928"/>
    </location>
</feature>
<gene>
    <name evidence="4" type="ORF">F8566_41765</name>
</gene>
<keyword evidence="2" id="KW-0732">Signal</keyword>
<feature type="chain" id="PRO_5038766039" description="Hint domain-containing protein" evidence="2">
    <location>
        <begin position="31"/>
        <end position="2175"/>
    </location>
</feature>
<dbReference type="NCBIfam" id="TIGR03696">
    <property type="entry name" value="Rhs_assc_core"/>
    <property type="match status" value="1"/>
</dbReference>
<dbReference type="EMBL" id="WBMT01000026">
    <property type="protein sequence ID" value="KAB2341251.1"/>
    <property type="molecule type" value="Genomic_DNA"/>
</dbReference>
<evidence type="ECO:0000313" key="4">
    <source>
        <dbReference type="EMBL" id="KAB2341251.1"/>
    </source>
</evidence>
<dbReference type="Gene3D" id="2.170.16.10">
    <property type="entry name" value="Hedgehog/Intein (Hint) domain"/>
    <property type="match status" value="1"/>
</dbReference>
<feature type="compositionally biased region" description="Pro residues" evidence="1">
    <location>
        <begin position="1864"/>
        <end position="1920"/>
    </location>
</feature>
<dbReference type="InterPro" id="IPR003587">
    <property type="entry name" value="Hint_dom_N"/>
</dbReference>
<feature type="region of interest" description="Disordered" evidence="1">
    <location>
        <begin position="613"/>
        <end position="637"/>
    </location>
</feature>
<dbReference type="Pfam" id="PF07591">
    <property type="entry name" value="PT-HINT"/>
    <property type="match status" value="1"/>
</dbReference>
<dbReference type="InterPro" id="IPR031325">
    <property type="entry name" value="RHS_repeat"/>
</dbReference>
<evidence type="ECO:0000313" key="5">
    <source>
        <dbReference type="Proteomes" id="UP000468735"/>
    </source>
</evidence>
<dbReference type="InterPro" id="IPR006530">
    <property type="entry name" value="YD"/>
</dbReference>
<dbReference type="NCBIfam" id="TIGR01643">
    <property type="entry name" value="YD_repeat_2x"/>
    <property type="match status" value="6"/>
</dbReference>
<dbReference type="InterPro" id="IPR036844">
    <property type="entry name" value="Hint_dom_sf"/>
</dbReference>
<feature type="compositionally biased region" description="Polar residues" evidence="1">
    <location>
        <begin position="1058"/>
        <end position="1068"/>
    </location>
</feature>
<feature type="region of interest" description="Disordered" evidence="1">
    <location>
        <begin position="1670"/>
        <end position="1694"/>
    </location>
</feature>
<dbReference type="InterPro" id="IPR050708">
    <property type="entry name" value="T6SS_VgrG/RHS"/>
</dbReference>
<protein>
    <recommendedName>
        <fullName evidence="3">Hint domain-containing protein</fullName>
    </recommendedName>
</protein>
<accession>A0A6H9YGP9</accession>
<feature type="region of interest" description="Disordered" evidence="1">
    <location>
        <begin position="805"/>
        <end position="830"/>
    </location>
</feature>
<feature type="compositionally biased region" description="Polar residues" evidence="1">
    <location>
        <begin position="144"/>
        <end position="153"/>
    </location>
</feature>
<dbReference type="Proteomes" id="UP000468735">
    <property type="component" value="Unassembled WGS sequence"/>
</dbReference>
<feature type="compositionally biased region" description="Polar residues" evidence="1">
    <location>
        <begin position="805"/>
        <end position="821"/>
    </location>
</feature>
<feature type="signal peptide" evidence="2">
    <location>
        <begin position="1"/>
        <end position="30"/>
    </location>
</feature>
<feature type="region of interest" description="Disordered" evidence="1">
    <location>
        <begin position="1049"/>
        <end position="1068"/>
    </location>
</feature>
<dbReference type="Pfam" id="PF05593">
    <property type="entry name" value="RHS_repeat"/>
    <property type="match status" value="4"/>
</dbReference>
<sequence length="2175" mass="237200">MTRGAMPMTRWRRWLSLVMGLLLAASLVNAPPANAGPNRSVTKPSPPPKIPDLTVGLKPMQAVHDAAVTAAQQRAQKPAPLPKTRTVAGEADNPTYDAPTMPQRMPQGEEDTVEVTVTNTTAAALPAKQWVLSYRWKTRENRDVTSPANQRSTPLPGDLAPGAKETLKAKVKAPDPLFGNSREEFTLSWDLYNTATRKWLSSSGVETLDQDVTVEDPTSGQLGLEKFYQYSGLRTGSGSNVQVNQFSGNAFWGTNPFSHPSRGPASFLRLAYNSLDTSDVYAGPGWTISASSVQRLGTPLQFGAGLPGVVGYPATITLVDGDGTSHVYKLNKHGSLDTDKWTYDSPAGVHLYLQKNARKGDRAWVMTKPDRTRFYFDDQGYQTFVVDKNGNTLTFTYDRTIIGGRNTGLLKHITDATGRRTLTVDYYQRGDSFWHFVNGKKLLGTGLSLDPIINKVKSITDVSGRRIDFVYSDHGLLSELIDGAQDAKTAKTFGFAYDQKLLENPKLIAVTDPMGRPTKVGYSDQHGRRWVHQLTDRRGKSTGFGYTDPDGTGGSKIQSTVADANGRTSTYLIDGFGRPERVTDPKGQTTQLTWDADNNVRRLEEANGAVTTRTFDPKTGYPLEIRDPEAVKNGGPPTRLTYRVGLDGHTADLATKTSAEGRKWTFAYDDRGNLVSVTDPKGVATPEEGDYTTRYSYGADGLLAKATDANGHATEYGDYDPSGYPKTITDALGNRTTTVYDVLGAVVSATDARGKTSTYTYDGFGRPLSTKVPKDQDAGVFVFTPGPAYDKNDNVVRYTAADGATSTNTYNETDLQVSGTTPGDAEGDAPRHSTLVYDNVGNILRQTEPRGNQTDDPDDFTTVNVYDELNRLIKVTDAKGGVTTAAYDGVGNLRKVVDARRNATPDPNDYTTTFDYDLDRRPVRMTDAAGKSVTQTRDRDGLVTGKTDENGETTHYDFDERGKLVAMRVPHRKDGDTVVVRTVKYKYDQTGNRTKVITPRGTETDDPDDFVYESVYDELNRVKEKLTPFDTGDGQVGKPDKTVYSYDPVGNLSKVSAPPSSGETTRNDTLYTHYDNGWIKSSTDPWNIVNTYDYDLVGNQTKNTLTSAGGSVSRTMDWEFYPSGNLARRSDQGVPVGRDEVVVDDSQAREVATNGGWTATRSAPGAYAQGTSRKAPEKGDGQFTWQLTIPRTGTYEVFVRYPKVAGAATDATYTIGHSAGSATKRLDQSRGAGGWTSLGAFPFNEGRGTAVTLSGKATGTAVADAVKLVRDNSEDVDNERKEFFQRYDANNNLIQVDDRSPGARIGTYALDYDELDRLTRLQEKAGDTTRNTTVFTYDENGNTLTRTHDDVWSQFEYDERDLLAKATNAKSPSDTDKNVTTYAYTATGAIARQVKPNGNAVDFTYLLDGSLLRQIERRKDGGPTVADHTFDYTPNGDPAKEVAKVMNADDNSATIDNTFTFDYDPRDRIKKVVKSGDRPVTETYTHDANNNVLEQKIGETVTKHEYDRNRLVSTTVDGVSSTHKYDPLGRLDTVTSEGQTTTKYRYDGFDRVAENTVGTGANARKTVFSYDPFDRTATQATSGGGQPDKKTVLNYLGLSDDVLSEEDASKIVKRYQTSPFGEKLTQIKTDDGKQEISHYVYHPKGDVEALTKEDGNTRVTYGYTAYGKNDDTRFTGADKPDPQNPGKEPYNSYRFNGHRFDQASGTYDMGFRNYDPGLNRFLTRDMYAGALDDLQLSTDPFTGSRYAFAGGNPISNVELDGHGWYDWVSNIGHAVLDVAGFVPVVGDALDLVNAAWYGGECIAGREGACGDAALSAGAAIPFLGWGAGAAKVGKWGKKIYDAVDTASDGGRRADDLPPVHPPKDPAPPVKDPAPPAKDPTPPAKDPAPPAKDPAPPAKDPAPPAKDPAPPAKQPDAPSCPIPNSFPAGTQVLMADGSYRRIEDVKRGDRVMATDVENGRRQARTVTDTITSAGIKQFAKITFGPAGEHDGERGGEQASLVATAGHPFWVPDRGVWVDAGQLQPGMWLRTSAGTWLQVTAVEKTLVQQRVHNLTVGGTHTYHVRAGDADLLVHNANPAGCGTPKGGVYALVTESGVVVRTGMATDLADRARKHAKTYPDLKFRVLYRSDDRDVRRGLEEMVENWYSPILAKQSAIDLKNPKRARYIAAAQKFLSEL</sequence>
<feature type="compositionally biased region" description="Basic and acidic residues" evidence="1">
    <location>
        <begin position="1670"/>
        <end position="1681"/>
    </location>
</feature>
<feature type="region of interest" description="Disordered" evidence="1">
    <location>
        <begin position="72"/>
        <end position="106"/>
    </location>
</feature>
<dbReference type="OrthoDB" id="4981820at2"/>
<dbReference type="PANTHER" id="PTHR32305">
    <property type="match status" value="1"/>
</dbReference>
<dbReference type="Pfam" id="PF25275">
    <property type="entry name" value="Golvesin_C"/>
    <property type="match status" value="1"/>
</dbReference>
<feature type="domain" description="Hint" evidence="3">
    <location>
        <begin position="1922"/>
        <end position="2031"/>
    </location>
</feature>
<organism evidence="4 5">
    <name type="scientific">Actinomadura rudentiformis</name>
    <dbReference type="NCBI Taxonomy" id="359158"/>
    <lineage>
        <taxon>Bacteria</taxon>
        <taxon>Bacillati</taxon>
        <taxon>Actinomycetota</taxon>
        <taxon>Actinomycetes</taxon>
        <taxon>Streptosporangiales</taxon>
        <taxon>Thermomonosporaceae</taxon>
        <taxon>Actinomadura</taxon>
    </lineage>
</organism>
<feature type="region of interest" description="Disordered" evidence="1">
    <location>
        <begin position="141"/>
        <end position="161"/>
    </location>
</feature>
<evidence type="ECO:0000259" key="3">
    <source>
        <dbReference type="SMART" id="SM00306"/>
    </source>
</evidence>
<comment type="caution">
    <text evidence="4">The sequence shown here is derived from an EMBL/GenBank/DDBJ whole genome shotgun (WGS) entry which is preliminary data.</text>
</comment>
<dbReference type="PANTHER" id="PTHR32305:SF15">
    <property type="entry name" value="PROTEIN RHSA-RELATED"/>
    <property type="match status" value="1"/>
</dbReference>
<name>A0A6H9YGP9_9ACTN</name>